<dbReference type="Proteomes" id="UP000196151">
    <property type="component" value="Chromosome"/>
</dbReference>
<accession>A0A200JBI0</accession>
<gene>
    <name evidence="1" type="ORF">A5889_000061</name>
    <name evidence="2" type="ORF">A5889_002672</name>
</gene>
<dbReference type="PANTHER" id="PTHR40453:SF1">
    <property type="entry name" value="PROTEIN YOEF"/>
    <property type="match status" value="1"/>
</dbReference>
<dbReference type="EMBL" id="CP147246">
    <property type="protein sequence ID" value="WYJ95124.1"/>
    <property type="molecule type" value="Genomic_DNA"/>
</dbReference>
<evidence type="ECO:0008006" key="4">
    <source>
        <dbReference type="Google" id="ProtNLM"/>
    </source>
</evidence>
<dbReference type="PANTHER" id="PTHR40453">
    <property type="entry name" value="PROTEIN YOEF"/>
    <property type="match status" value="1"/>
</dbReference>
<dbReference type="AlphaFoldDB" id="A0A200JBI0"/>
<evidence type="ECO:0000313" key="1">
    <source>
        <dbReference type="EMBL" id="OUZ34586.1"/>
    </source>
</evidence>
<reference evidence="2" key="2">
    <citation type="submission" date="2017-05" db="EMBL/GenBank/DDBJ databases">
        <authorList>
            <consortium name="The Broad Institute Genomics Platform"/>
            <consortium name="The Broad Institute Genomic Center for Infectious Diseases"/>
            <person name="Earl A."/>
            <person name="Manson A."/>
            <person name="Schwartman J."/>
            <person name="Gilmore M."/>
            <person name="Abouelleil A."/>
            <person name="Cao P."/>
            <person name="Chapman S."/>
            <person name="Cusick C."/>
            <person name="Shea T."/>
            <person name="Young S."/>
            <person name="Neafsey D."/>
            <person name="Nusbaum C."/>
            <person name="Birren B."/>
        </authorList>
    </citation>
    <scope>NUCLEOTIDE SEQUENCE</scope>
    <source>
        <strain evidence="2">9D6_DIV0238</strain>
    </source>
</reference>
<dbReference type="EMBL" id="NIBQ01000001">
    <property type="protein sequence ID" value="OUZ34586.1"/>
    <property type="molecule type" value="Genomic_DNA"/>
</dbReference>
<dbReference type="InterPro" id="IPR012381">
    <property type="entry name" value="EutP_PduV"/>
</dbReference>
<sequence length="146" mass="16761">MNKRLLIIGPKGSGSHIIAQAIEQTDKPIRKVANLLYTKKTIIVPSQYLESPWMHKHIIALQQEAHQALFLLPIQSTKKSYPPNFAQVFRIPIVGVITYKTGNYSEEMVLKAQRSLKEIGIKRRHIQVDLTDKNDLLTVEKYLNMK</sequence>
<protein>
    <recommendedName>
        <fullName evidence="4">Ethanolamine utilization protein EutP</fullName>
    </recommendedName>
</protein>
<reference evidence="2" key="3">
    <citation type="submission" date="2024-03" db="EMBL/GenBank/DDBJ databases">
        <title>The Genome Sequence of Enterococcus sp. DIV0238c.</title>
        <authorList>
            <consortium name="The Broad Institute Genomics Platform"/>
            <consortium name="The Broad Institute Microbial Omics Core"/>
            <consortium name="The Broad Institute Genomic Center for Infectious Diseases"/>
            <person name="Earl A."/>
            <person name="Manson A."/>
            <person name="Gilmore M."/>
            <person name="Schwartman J."/>
            <person name="Shea T."/>
            <person name="Abouelleil A."/>
            <person name="Cao P."/>
            <person name="Chapman S."/>
            <person name="Cusick C."/>
            <person name="Young S."/>
            <person name="Neafsey D."/>
            <person name="Nusbaum C."/>
            <person name="Birren B."/>
        </authorList>
    </citation>
    <scope>NUCLEOTIDE SEQUENCE</scope>
    <source>
        <strain evidence="2">9D6_DIV0238</strain>
    </source>
</reference>
<dbReference type="GO" id="GO:0005524">
    <property type="term" value="F:ATP binding"/>
    <property type="evidence" value="ECO:0007669"/>
    <property type="project" value="InterPro"/>
</dbReference>
<proteinExistence type="predicted"/>
<name>A0A200JBI0_9ENTE</name>
<evidence type="ECO:0000313" key="3">
    <source>
        <dbReference type="Proteomes" id="UP000196151"/>
    </source>
</evidence>
<dbReference type="GO" id="GO:0006576">
    <property type="term" value="P:biogenic amine metabolic process"/>
    <property type="evidence" value="ECO:0007669"/>
    <property type="project" value="InterPro"/>
</dbReference>
<reference evidence="1" key="1">
    <citation type="submission" date="2017-05" db="EMBL/GenBank/DDBJ databases">
        <title>The Genome Sequence of Enterococcus sp. 9D6_DIV0238.</title>
        <authorList>
            <consortium name="The Broad Institute Genomics Platform"/>
            <consortium name="The Broad Institute Genomic Center for Infectious Diseases"/>
            <person name="Earl A."/>
            <person name="Manson A."/>
            <person name="Schwartman J."/>
            <person name="Gilmore M."/>
            <person name="Abouelleil A."/>
            <person name="Cao P."/>
            <person name="Chapman S."/>
            <person name="Cusick C."/>
            <person name="Shea T."/>
            <person name="Young S."/>
            <person name="Neafsey D."/>
            <person name="Nusbaum C."/>
            <person name="Birren B."/>
        </authorList>
    </citation>
    <scope>NUCLEOTIDE SEQUENCE [LARGE SCALE GENOMIC DNA]</scope>
    <source>
        <strain evidence="1">9D6_DIV0238</strain>
    </source>
</reference>
<dbReference type="Pfam" id="PF10662">
    <property type="entry name" value="PduV-EutP"/>
    <property type="match status" value="1"/>
</dbReference>
<dbReference type="OrthoDB" id="6179at2"/>
<evidence type="ECO:0000313" key="2">
    <source>
        <dbReference type="EMBL" id="WYJ95124.1"/>
    </source>
</evidence>
<organism evidence="1">
    <name type="scientific">Candidatus Enterococcus dunnyi</name>
    <dbReference type="NCBI Taxonomy" id="1834192"/>
    <lineage>
        <taxon>Bacteria</taxon>
        <taxon>Bacillati</taxon>
        <taxon>Bacillota</taxon>
        <taxon>Bacilli</taxon>
        <taxon>Lactobacillales</taxon>
        <taxon>Enterococcaceae</taxon>
        <taxon>Enterococcus</taxon>
    </lineage>
</organism>
<keyword evidence="3" id="KW-1185">Reference proteome</keyword>